<dbReference type="GO" id="GO:0004084">
    <property type="term" value="F:branched-chain-amino-acid transaminase activity"/>
    <property type="evidence" value="ECO:0007669"/>
    <property type="project" value="UniProtKB-EC"/>
</dbReference>
<dbReference type="InterPro" id="IPR036038">
    <property type="entry name" value="Aminotransferase-like"/>
</dbReference>
<comment type="catalytic activity">
    <reaction evidence="11">
        <text>L-valine + 2-oxoglutarate = 3-methyl-2-oxobutanoate + L-glutamate</text>
        <dbReference type="Rhea" id="RHEA:24813"/>
        <dbReference type="ChEBI" id="CHEBI:11851"/>
        <dbReference type="ChEBI" id="CHEBI:16810"/>
        <dbReference type="ChEBI" id="CHEBI:29985"/>
        <dbReference type="ChEBI" id="CHEBI:57762"/>
        <dbReference type="EC" id="2.6.1.42"/>
    </reaction>
</comment>
<comment type="pathway">
    <text evidence="5">Amino-acid biosynthesis; L-leucine biosynthesis; L-leucine from 3-methyl-2-oxobutanoate: step 4/4.</text>
</comment>
<dbReference type="EMBL" id="BMZD01000002">
    <property type="protein sequence ID" value="GGZ90391.1"/>
    <property type="molecule type" value="Genomic_DNA"/>
</dbReference>
<reference evidence="14" key="1">
    <citation type="journal article" date="2014" name="Int. J. Syst. Evol. Microbiol.">
        <title>Complete genome sequence of Corynebacterium casei LMG S-19264T (=DSM 44701T), isolated from a smear-ripened cheese.</title>
        <authorList>
            <consortium name="US DOE Joint Genome Institute (JGI-PGF)"/>
            <person name="Walter F."/>
            <person name="Albersmeier A."/>
            <person name="Kalinowski J."/>
            <person name="Ruckert C."/>
        </authorList>
    </citation>
    <scope>NUCLEOTIDE SEQUENCE</scope>
    <source>
        <strain evidence="14">KCTC 32422</strain>
    </source>
</reference>
<comment type="caution">
    <text evidence="14">The sequence shown here is derived from an EMBL/GenBank/DDBJ whole genome shotgun (WGS) entry which is preliminary data.</text>
</comment>
<keyword evidence="14" id="KW-0808">Transferase</keyword>
<evidence type="ECO:0000313" key="14">
    <source>
        <dbReference type="EMBL" id="GGZ90391.1"/>
    </source>
</evidence>
<comment type="similarity">
    <text evidence="6">Belongs to the class-IV pyridoxal-phosphate-dependent aminotransferase family.</text>
</comment>
<keyword evidence="9" id="KW-0663">Pyridoxal phosphate</keyword>
<dbReference type="InterPro" id="IPR043131">
    <property type="entry name" value="BCAT-like_N"/>
</dbReference>
<dbReference type="PANTHER" id="PTHR42743:SF11">
    <property type="entry name" value="AMINODEOXYCHORISMATE LYASE"/>
    <property type="match status" value="1"/>
</dbReference>
<dbReference type="RefSeq" id="WP_189539019.1">
    <property type="nucleotide sequence ID" value="NZ_BMZD01000002.1"/>
</dbReference>
<evidence type="ECO:0000256" key="13">
    <source>
        <dbReference type="ARBA" id="ARBA00049229"/>
    </source>
</evidence>
<evidence type="ECO:0000256" key="2">
    <source>
        <dbReference type="ARBA" id="ARBA00003109"/>
    </source>
</evidence>
<dbReference type="Pfam" id="PF01063">
    <property type="entry name" value="Aminotran_4"/>
    <property type="match status" value="1"/>
</dbReference>
<dbReference type="Gene3D" id="3.20.10.10">
    <property type="entry name" value="D-amino Acid Aminotransferase, subunit A, domain 2"/>
    <property type="match status" value="1"/>
</dbReference>
<evidence type="ECO:0000256" key="8">
    <source>
        <dbReference type="ARBA" id="ARBA00014472"/>
    </source>
</evidence>
<dbReference type="AlphaFoldDB" id="A0A918R9J0"/>
<dbReference type="Proteomes" id="UP000634139">
    <property type="component" value="Unassembled WGS sequence"/>
</dbReference>
<comment type="pathway">
    <text evidence="3">Amino-acid biosynthesis; L-isoleucine biosynthesis; L-isoleucine from 2-oxobutanoate: step 4/4.</text>
</comment>
<dbReference type="InterPro" id="IPR050571">
    <property type="entry name" value="Class-IV_PLP-Dep_Aminotrnsfr"/>
</dbReference>
<evidence type="ECO:0000256" key="6">
    <source>
        <dbReference type="ARBA" id="ARBA00009320"/>
    </source>
</evidence>
<protein>
    <recommendedName>
        <fullName evidence="8">Probable branched-chain-amino-acid aminotransferase</fullName>
        <ecNumber evidence="7">2.6.1.42</ecNumber>
    </recommendedName>
</protein>
<evidence type="ECO:0000256" key="7">
    <source>
        <dbReference type="ARBA" id="ARBA00013053"/>
    </source>
</evidence>
<proteinExistence type="inferred from homology"/>
<comment type="cofactor">
    <cofactor evidence="1">
        <name>pyridoxal 5'-phosphate</name>
        <dbReference type="ChEBI" id="CHEBI:597326"/>
    </cofactor>
</comment>
<reference evidence="14" key="2">
    <citation type="submission" date="2020-09" db="EMBL/GenBank/DDBJ databases">
        <authorList>
            <person name="Sun Q."/>
            <person name="Kim S."/>
        </authorList>
    </citation>
    <scope>NUCLEOTIDE SEQUENCE</scope>
    <source>
        <strain evidence="14">KCTC 32422</strain>
    </source>
</reference>
<dbReference type="InterPro" id="IPR043132">
    <property type="entry name" value="BCAT-like_C"/>
</dbReference>
<evidence type="ECO:0000256" key="11">
    <source>
        <dbReference type="ARBA" id="ARBA00048212"/>
    </source>
</evidence>
<dbReference type="InterPro" id="IPR001544">
    <property type="entry name" value="Aminotrans_IV"/>
</dbReference>
<dbReference type="GO" id="GO:0008652">
    <property type="term" value="P:amino acid biosynthetic process"/>
    <property type="evidence" value="ECO:0007669"/>
    <property type="project" value="UniProtKB-ARBA"/>
</dbReference>
<name>A0A918R9J0_9SPHN</name>
<keyword evidence="14" id="KW-0032">Aminotransferase</keyword>
<organism evidence="14 15">
    <name type="scientific">Novosphingobium arvoryzae</name>
    <dbReference type="NCBI Taxonomy" id="1256514"/>
    <lineage>
        <taxon>Bacteria</taxon>
        <taxon>Pseudomonadati</taxon>
        <taxon>Pseudomonadota</taxon>
        <taxon>Alphaproteobacteria</taxon>
        <taxon>Sphingomonadales</taxon>
        <taxon>Sphingomonadaceae</taxon>
        <taxon>Novosphingobium</taxon>
    </lineage>
</organism>
<sequence>MRTVWLNGEFLPETEAKVSIFDRGLLFAQGVYEVSPVLDGHYCNWPYHAARLERSKATARISDDTDWPAVLAELIARNNLTEGRVYLQITGGAPEDRDFLSPVPNVPATRFAFTQDAALVDIPKAKTGLKIILHPEGRWAIRSAKTTQLLYAVLAKEVAREAGVDDAWLVENGVITEQTSANAHIIDARGVLVSHPVDTGVLPGVTRINALAIAREMGLAVEERPFTPDELFAAREAFVSAAGSLVLPVVEVDGKPIGSGTPGPLTGEIRDRYIALLRRG</sequence>
<comment type="catalytic activity">
    <reaction evidence="12">
        <text>L-isoleucine + 2-oxoglutarate = (S)-3-methyl-2-oxopentanoate + L-glutamate</text>
        <dbReference type="Rhea" id="RHEA:24801"/>
        <dbReference type="ChEBI" id="CHEBI:16810"/>
        <dbReference type="ChEBI" id="CHEBI:29985"/>
        <dbReference type="ChEBI" id="CHEBI:35146"/>
        <dbReference type="ChEBI" id="CHEBI:58045"/>
        <dbReference type="EC" id="2.6.1.42"/>
    </reaction>
</comment>
<evidence type="ECO:0000256" key="4">
    <source>
        <dbReference type="ARBA" id="ARBA00004931"/>
    </source>
</evidence>
<evidence type="ECO:0000256" key="9">
    <source>
        <dbReference type="ARBA" id="ARBA00022898"/>
    </source>
</evidence>
<dbReference type="FunFam" id="3.20.10.10:FF:000002">
    <property type="entry name" value="D-alanine aminotransferase"/>
    <property type="match status" value="1"/>
</dbReference>
<evidence type="ECO:0000256" key="10">
    <source>
        <dbReference type="ARBA" id="ARBA00023304"/>
    </source>
</evidence>
<keyword evidence="15" id="KW-1185">Reference proteome</keyword>
<keyword evidence="10" id="KW-0100">Branched-chain amino acid biosynthesis</keyword>
<dbReference type="SUPFAM" id="SSF56752">
    <property type="entry name" value="D-aminoacid aminotransferase-like PLP-dependent enzymes"/>
    <property type="match status" value="1"/>
</dbReference>
<evidence type="ECO:0000256" key="12">
    <source>
        <dbReference type="ARBA" id="ARBA00048798"/>
    </source>
</evidence>
<evidence type="ECO:0000256" key="1">
    <source>
        <dbReference type="ARBA" id="ARBA00001933"/>
    </source>
</evidence>
<dbReference type="PANTHER" id="PTHR42743">
    <property type="entry name" value="AMINO-ACID AMINOTRANSFERASE"/>
    <property type="match status" value="1"/>
</dbReference>
<dbReference type="GO" id="GO:0009082">
    <property type="term" value="P:branched-chain amino acid biosynthetic process"/>
    <property type="evidence" value="ECO:0007669"/>
    <property type="project" value="UniProtKB-KW"/>
</dbReference>
<comment type="pathway">
    <text evidence="4">Amino-acid biosynthesis; L-valine biosynthesis; L-valine from pyruvate: step 4/4.</text>
</comment>
<dbReference type="GO" id="GO:0005829">
    <property type="term" value="C:cytosol"/>
    <property type="evidence" value="ECO:0007669"/>
    <property type="project" value="TreeGrafter"/>
</dbReference>
<comment type="function">
    <text evidence="2">Acts on leucine, isoleucine and valine.</text>
</comment>
<evidence type="ECO:0000256" key="3">
    <source>
        <dbReference type="ARBA" id="ARBA00004824"/>
    </source>
</evidence>
<evidence type="ECO:0000313" key="15">
    <source>
        <dbReference type="Proteomes" id="UP000634139"/>
    </source>
</evidence>
<comment type="catalytic activity">
    <reaction evidence="13">
        <text>L-leucine + 2-oxoglutarate = 4-methyl-2-oxopentanoate + L-glutamate</text>
        <dbReference type="Rhea" id="RHEA:18321"/>
        <dbReference type="ChEBI" id="CHEBI:16810"/>
        <dbReference type="ChEBI" id="CHEBI:17865"/>
        <dbReference type="ChEBI" id="CHEBI:29985"/>
        <dbReference type="ChEBI" id="CHEBI:57427"/>
        <dbReference type="EC" id="2.6.1.42"/>
    </reaction>
</comment>
<gene>
    <name evidence="14" type="ORF">GCM10011617_06640</name>
</gene>
<dbReference type="EC" id="2.6.1.42" evidence="7"/>
<evidence type="ECO:0000256" key="5">
    <source>
        <dbReference type="ARBA" id="ARBA00005072"/>
    </source>
</evidence>
<dbReference type="Gene3D" id="3.30.470.10">
    <property type="match status" value="1"/>
</dbReference>
<keyword evidence="10" id="KW-0028">Amino-acid biosynthesis</keyword>
<accession>A0A918R9J0</accession>